<dbReference type="Pfam" id="PF00589">
    <property type="entry name" value="Phage_integrase"/>
    <property type="match status" value="1"/>
</dbReference>
<accession>A0ABU8QMB7</accession>
<reference evidence="5 6" key="1">
    <citation type="submission" date="2024-02" db="EMBL/GenBank/DDBJ databases">
        <title>Identification of pathogenicity and growth-promoting function of Pseudomonas putida variant.</title>
        <authorList>
            <person name="Sun J."/>
        </authorList>
    </citation>
    <scope>NUCLEOTIDE SEQUENCE [LARGE SCALE GENOMIC DNA]</scope>
    <source>
        <strain evidence="5 6">A03</strain>
    </source>
</reference>
<comment type="similarity">
    <text evidence="1">Belongs to the 'phage' integrase family.</text>
</comment>
<dbReference type="PANTHER" id="PTHR30629:SF2">
    <property type="entry name" value="PROPHAGE INTEGRASE INTS-RELATED"/>
    <property type="match status" value="1"/>
</dbReference>
<gene>
    <name evidence="5" type="ORF">V7S98_01010</name>
</gene>
<dbReference type="Proteomes" id="UP001380290">
    <property type="component" value="Unassembled WGS sequence"/>
</dbReference>
<evidence type="ECO:0000256" key="2">
    <source>
        <dbReference type="ARBA" id="ARBA00022908"/>
    </source>
</evidence>
<dbReference type="InterPro" id="IPR050808">
    <property type="entry name" value="Phage_Integrase"/>
</dbReference>
<name>A0ABU8QMB7_9PSED</name>
<keyword evidence="3" id="KW-0233">DNA recombination</keyword>
<feature type="domain" description="Tyr recombinase" evidence="4">
    <location>
        <begin position="1"/>
        <end position="161"/>
    </location>
</feature>
<evidence type="ECO:0000313" key="6">
    <source>
        <dbReference type="Proteomes" id="UP001380290"/>
    </source>
</evidence>
<evidence type="ECO:0000313" key="5">
    <source>
        <dbReference type="EMBL" id="MEJ5861806.1"/>
    </source>
</evidence>
<dbReference type="EMBL" id="JBBHLC010000002">
    <property type="protein sequence ID" value="MEJ5861806.1"/>
    <property type="molecule type" value="Genomic_DNA"/>
</dbReference>
<dbReference type="RefSeq" id="WP_339597972.1">
    <property type="nucleotide sequence ID" value="NZ_JBBHLC010000002.1"/>
</dbReference>
<dbReference type="InterPro" id="IPR013762">
    <property type="entry name" value="Integrase-like_cat_sf"/>
</dbReference>
<sequence length="175" mass="19807">MKLTVLCALRTSEVIGGYWEEIDLDEEIWTIPAARMKAGHQNRVPLSKAALHTLRCLKAERKSRLIFPGRSIDRPLSNMAMLQKIRGMDEKSLANNGSGWRNEAGEIITMHGFRSSFRDRAAETTNFANIVPEMALAHKISNATEAAYRRGDLLEKRKQLMEEWARYALSGCKTT</sequence>
<evidence type="ECO:0000259" key="4">
    <source>
        <dbReference type="PROSITE" id="PS51898"/>
    </source>
</evidence>
<dbReference type="InterPro" id="IPR011010">
    <property type="entry name" value="DNA_brk_join_enz"/>
</dbReference>
<dbReference type="Gene3D" id="1.10.443.10">
    <property type="entry name" value="Intergrase catalytic core"/>
    <property type="match status" value="1"/>
</dbReference>
<protein>
    <submittedName>
        <fullName evidence="5">Tyrosine-type recombinase/integrase</fullName>
    </submittedName>
</protein>
<comment type="caution">
    <text evidence="5">The sequence shown here is derived from an EMBL/GenBank/DDBJ whole genome shotgun (WGS) entry which is preliminary data.</text>
</comment>
<dbReference type="PANTHER" id="PTHR30629">
    <property type="entry name" value="PROPHAGE INTEGRASE"/>
    <property type="match status" value="1"/>
</dbReference>
<organism evidence="5 6">
    <name type="scientific">Pseudomonas farsensis</name>
    <dbReference type="NCBI Taxonomy" id="2745492"/>
    <lineage>
        <taxon>Bacteria</taxon>
        <taxon>Pseudomonadati</taxon>
        <taxon>Pseudomonadota</taxon>
        <taxon>Gammaproteobacteria</taxon>
        <taxon>Pseudomonadales</taxon>
        <taxon>Pseudomonadaceae</taxon>
        <taxon>Pseudomonas</taxon>
    </lineage>
</organism>
<dbReference type="InterPro" id="IPR002104">
    <property type="entry name" value="Integrase_catalytic"/>
</dbReference>
<keyword evidence="6" id="KW-1185">Reference proteome</keyword>
<proteinExistence type="inferred from homology"/>
<evidence type="ECO:0000256" key="3">
    <source>
        <dbReference type="ARBA" id="ARBA00023172"/>
    </source>
</evidence>
<keyword evidence="2" id="KW-0229">DNA integration</keyword>
<dbReference type="PROSITE" id="PS51898">
    <property type="entry name" value="TYR_RECOMBINASE"/>
    <property type="match status" value="1"/>
</dbReference>
<evidence type="ECO:0000256" key="1">
    <source>
        <dbReference type="ARBA" id="ARBA00008857"/>
    </source>
</evidence>
<dbReference type="SUPFAM" id="SSF56349">
    <property type="entry name" value="DNA breaking-rejoining enzymes"/>
    <property type="match status" value="1"/>
</dbReference>